<comment type="similarity">
    <text evidence="1">Belongs to the UbiD family.</text>
</comment>
<evidence type="ECO:0000256" key="1">
    <source>
        <dbReference type="ARBA" id="ARBA00010021"/>
    </source>
</evidence>
<dbReference type="PANTHER" id="PTHR30108">
    <property type="entry name" value="3-OCTAPRENYL-4-HYDROXYBENZOATE CARBOXY-LYASE-RELATED"/>
    <property type="match status" value="1"/>
</dbReference>
<organism evidence="3">
    <name type="scientific">uncultured Desulfobacterium sp</name>
    <dbReference type="NCBI Taxonomy" id="201089"/>
    <lineage>
        <taxon>Bacteria</taxon>
        <taxon>Pseudomonadati</taxon>
        <taxon>Thermodesulfobacteriota</taxon>
        <taxon>Desulfobacteria</taxon>
        <taxon>Desulfobacterales</taxon>
        <taxon>Desulfobacteriaceae</taxon>
        <taxon>Desulfobacterium</taxon>
        <taxon>environmental samples</taxon>
    </lineage>
</organism>
<evidence type="ECO:0000313" key="3">
    <source>
        <dbReference type="EMBL" id="SPD74112.1"/>
    </source>
</evidence>
<name>A0A445MXL3_9BACT</name>
<protein>
    <recommendedName>
        <fullName evidence="2">3-octaprenyl-4-hydroxybenzoate carboxy-lyase-like C-terminal domain-containing protein</fullName>
    </recommendedName>
</protein>
<dbReference type="GO" id="GO:0016831">
    <property type="term" value="F:carboxy-lyase activity"/>
    <property type="evidence" value="ECO:0007669"/>
    <property type="project" value="InterPro"/>
</dbReference>
<dbReference type="SUPFAM" id="SSF143968">
    <property type="entry name" value="UbiD C-terminal domain-like"/>
    <property type="match status" value="1"/>
</dbReference>
<dbReference type="AlphaFoldDB" id="A0A445MXL3"/>
<dbReference type="InterPro" id="IPR049381">
    <property type="entry name" value="UbiD-like_C"/>
</dbReference>
<dbReference type="InterPro" id="IPR002830">
    <property type="entry name" value="UbiD"/>
</dbReference>
<dbReference type="Pfam" id="PF20696">
    <property type="entry name" value="UbiD_C"/>
    <property type="match status" value="1"/>
</dbReference>
<dbReference type="PANTHER" id="PTHR30108:SF21">
    <property type="entry name" value="4-HYDROXYBENZOATE DECARBOXYLASE"/>
    <property type="match status" value="1"/>
</dbReference>
<dbReference type="GO" id="GO:0005737">
    <property type="term" value="C:cytoplasm"/>
    <property type="evidence" value="ECO:0007669"/>
    <property type="project" value="TreeGrafter"/>
</dbReference>
<sequence length="110" mass="12384">MHDHNILGSPTQMCDAPKIAMVVDEDVDLESQKEINWAMGTRCSLDRDVILMESVTGSPLDPTARGKDFVVSKLGLDATRPLDKINDFRKIRPPEEVQKKITILFEKYLG</sequence>
<proteinExistence type="inferred from homology"/>
<accession>A0A445MXL3</accession>
<feature type="domain" description="3-octaprenyl-4-hydroxybenzoate carboxy-lyase-like C-terminal" evidence="2">
    <location>
        <begin position="5"/>
        <end position="78"/>
    </location>
</feature>
<dbReference type="EMBL" id="OJIN01000118">
    <property type="protein sequence ID" value="SPD74112.1"/>
    <property type="molecule type" value="Genomic_DNA"/>
</dbReference>
<reference evidence="3" key="1">
    <citation type="submission" date="2018-01" db="EMBL/GenBank/DDBJ databases">
        <authorList>
            <person name="Regsiter A."/>
            <person name="William W."/>
        </authorList>
    </citation>
    <scope>NUCLEOTIDE SEQUENCE</scope>
    <source>
        <strain evidence="3">TRIP AH-1</strain>
    </source>
</reference>
<dbReference type="Gene3D" id="3.40.1670.10">
    <property type="entry name" value="UbiD C-terminal domain-like"/>
    <property type="match status" value="1"/>
</dbReference>
<evidence type="ECO:0000259" key="2">
    <source>
        <dbReference type="Pfam" id="PF20696"/>
    </source>
</evidence>
<gene>
    <name evidence="3" type="ORF">PITCH_A2040005</name>
</gene>